<protein>
    <submittedName>
        <fullName evidence="2">Alpha/beta hydrolase</fullName>
    </submittedName>
</protein>
<keyword evidence="2" id="KW-0378">Hydrolase</keyword>
<comment type="caution">
    <text evidence="2">The sequence shown here is derived from an EMBL/GenBank/DDBJ whole genome shotgun (WGS) entry which is preliminary data.</text>
</comment>
<keyword evidence="3" id="KW-1185">Reference proteome</keyword>
<dbReference type="Pfam" id="PF12697">
    <property type="entry name" value="Abhydrolase_6"/>
    <property type="match status" value="1"/>
</dbReference>
<feature type="domain" description="AB hydrolase-1" evidence="1">
    <location>
        <begin position="4"/>
        <end position="225"/>
    </location>
</feature>
<dbReference type="PANTHER" id="PTHR37017:SF11">
    <property type="entry name" value="ESTERASE_LIPASE_THIOESTERASE DOMAIN-CONTAINING PROTEIN"/>
    <property type="match status" value="1"/>
</dbReference>
<organism evidence="2 3">
    <name type="scientific">Arthrobacter livingstonensis</name>
    <dbReference type="NCBI Taxonomy" id="670078"/>
    <lineage>
        <taxon>Bacteria</taxon>
        <taxon>Bacillati</taxon>
        <taxon>Actinomycetota</taxon>
        <taxon>Actinomycetes</taxon>
        <taxon>Micrococcales</taxon>
        <taxon>Micrococcaceae</taxon>
        <taxon>Arthrobacter</taxon>
    </lineage>
</organism>
<reference evidence="2 3" key="1">
    <citation type="submission" date="2018-05" db="EMBL/GenBank/DDBJ databases">
        <title>Genetic diversity of glacier-inhabiting Cryobacterium bacteria in China and description of Cryobacterium mengkeensis sp. nov. and Arthrobacter glacialis sp. nov.</title>
        <authorList>
            <person name="Liu Q."/>
            <person name="Xin Y.-H."/>
        </authorList>
    </citation>
    <scope>NUCLEOTIDE SEQUENCE [LARGE SCALE GENOMIC DNA]</scope>
    <source>
        <strain evidence="2 3">LI2</strain>
    </source>
</reference>
<evidence type="ECO:0000259" key="1">
    <source>
        <dbReference type="Pfam" id="PF12697"/>
    </source>
</evidence>
<dbReference type="GO" id="GO:0016787">
    <property type="term" value="F:hydrolase activity"/>
    <property type="evidence" value="ECO:0007669"/>
    <property type="project" value="UniProtKB-KW"/>
</dbReference>
<accession>A0A2V5LAY1</accession>
<dbReference type="Gene3D" id="3.40.50.1820">
    <property type="entry name" value="alpha/beta hydrolase"/>
    <property type="match status" value="1"/>
</dbReference>
<dbReference type="InterPro" id="IPR000073">
    <property type="entry name" value="AB_hydrolase_1"/>
</dbReference>
<proteinExistence type="predicted"/>
<dbReference type="InterPro" id="IPR052897">
    <property type="entry name" value="Sec-Metab_Biosynth_Hydrolase"/>
</dbReference>
<dbReference type="Proteomes" id="UP000247832">
    <property type="component" value="Unassembled WGS sequence"/>
</dbReference>
<dbReference type="EMBL" id="QJVD01000005">
    <property type="protein sequence ID" value="PYI68508.1"/>
    <property type="molecule type" value="Genomic_DNA"/>
</dbReference>
<sequence length="236" mass="24409">MANIVLVHGLWSDGSSWLRVIAELRALGHDPVAAQLGLESFDDDVASVRRTLATVEGPVLLVGWSYGGAVMGEAARESVAGSGGAGAGKVKALAYVAAFAPAEGESVTGLSRRHPGSLIPQHVVIAGNYTYIDRAHFGEVIAAELSAESAAIGAAVQKLTRIGLDRAAVGRPAWLDLPTHYLLTTRDAAVPPALQREMAARMGAAVTEIDSSHAPVLTRPREVAAFLDTACASLAG</sequence>
<evidence type="ECO:0000313" key="3">
    <source>
        <dbReference type="Proteomes" id="UP000247832"/>
    </source>
</evidence>
<dbReference type="PANTHER" id="PTHR37017">
    <property type="entry name" value="AB HYDROLASE-1 DOMAIN-CONTAINING PROTEIN-RELATED"/>
    <property type="match status" value="1"/>
</dbReference>
<name>A0A2V5LAY1_9MICC</name>
<gene>
    <name evidence="2" type="ORF">CVV68_06810</name>
</gene>
<dbReference type="AlphaFoldDB" id="A0A2V5LAY1"/>
<dbReference type="RefSeq" id="WP_110500248.1">
    <property type="nucleotide sequence ID" value="NZ_QJVD01000005.1"/>
</dbReference>
<dbReference type="InterPro" id="IPR029058">
    <property type="entry name" value="AB_hydrolase_fold"/>
</dbReference>
<evidence type="ECO:0000313" key="2">
    <source>
        <dbReference type="EMBL" id="PYI68508.1"/>
    </source>
</evidence>
<dbReference type="OrthoDB" id="9814966at2"/>
<dbReference type="SUPFAM" id="SSF53474">
    <property type="entry name" value="alpha/beta-Hydrolases"/>
    <property type="match status" value="1"/>
</dbReference>